<comment type="similarity">
    <text evidence="1">Belongs to the universal ribosomal protein uL30 family.</text>
</comment>
<dbReference type="SUPFAM" id="SSF55129">
    <property type="entry name" value="Ribosomal protein L30p/L7e"/>
    <property type="match status" value="1"/>
</dbReference>
<dbReference type="EMBL" id="DS268109">
    <property type="protein sequence ID" value="KMM65045.1"/>
    <property type="molecule type" value="Genomic_DNA"/>
</dbReference>
<feature type="region of interest" description="Disordered" evidence="2">
    <location>
        <begin position="36"/>
        <end position="69"/>
    </location>
</feature>
<reference evidence="5" key="2">
    <citation type="journal article" date="2009" name="Genome Res.">
        <title>Comparative genomic analyses of the human fungal pathogens Coccidioides and their relatives.</title>
        <authorList>
            <person name="Sharpton T.J."/>
            <person name="Stajich J.E."/>
            <person name="Rounsley S.D."/>
            <person name="Gardner M.J."/>
            <person name="Wortman J.R."/>
            <person name="Jordar V.S."/>
            <person name="Maiti R."/>
            <person name="Kodira C.D."/>
            <person name="Neafsey D.E."/>
            <person name="Zeng Q."/>
            <person name="Hung C.-Y."/>
            <person name="McMahan C."/>
            <person name="Muszewska A."/>
            <person name="Grynberg M."/>
            <person name="Mandel M.A."/>
            <person name="Kellner E.M."/>
            <person name="Barker B.M."/>
            <person name="Galgiani J.N."/>
            <person name="Orbach M.J."/>
            <person name="Kirkland T.N."/>
            <person name="Cole G.T."/>
            <person name="Henn M.R."/>
            <person name="Birren B.W."/>
            <person name="Taylor J.W."/>
        </authorList>
    </citation>
    <scope>NUCLEOTIDE SEQUENCE [LARGE SCALE GENOMIC DNA]</scope>
    <source>
        <strain evidence="5">RMSCC 3488</strain>
    </source>
</reference>
<evidence type="ECO:0000259" key="3">
    <source>
        <dbReference type="Pfam" id="PF00327"/>
    </source>
</evidence>
<evidence type="ECO:0000256" key="2">
    <source>
        <dbReference type="SAM" id="MobiDB-lite"/>
    </source>
</evidence>
<feature type="domain" description="Large ribosomal subunit protein uL30-like ferredoxin-like fold" evidence="3">
    <location>
        <begin position="4"/>
        <end position="38"/>
    </location>
</feature>
<gene>
    <name evidence="4" type="ORF">CPAG_01398</name>
</gene>
<dbReference type="Proteomes" id="UP000054567">
    <property type="component" value="Unassembled WGS sequence"/>
</dbReference>
<sequence length="197" mass="21626">MTFFRITLIRSAIGLPRRTHGVLKALGLKKRMATVFPPGIPGRRRSDHEGQGARRSARSRQAAHAGGAALVAQTRSGVLYREEGGGGVQREEGGVRRGERKKGKWLALPSFLPRAAGLDGTMRNAAMDFWGWGYTCFTKVGISKRRRATLLERGGPICAADNPTVLVLENSIDARCLRSWSFDPSYIAMSVLKLPFF</sequence>
<dbReference type="AlphaFoldDB" id="A0A0J6F6Y4"/>
<evidence type="ECO:0000256" key="1">
    <source>
        <dbReference type="ARBA" id="ARBA00007594"/>
    </source>
</evidence>
<evidence type="ECO:0000313" key="5">
    <source>
        <dbReference type="Proteomes" id="UP000054567"/>
    </source>
</evidence>
<dbReference type="VEuPathDB" id="FungiDB:CPAG_01398"/>
<name>A0A0J6F6Y4_COCPO</name>
<protein>
    <recommendedName>
        <fullName evidence="3">Large ribosomal subunit protein uL30-like ferredoxin-like fold domain-containing protein</fullName>
    </recommendedName>
</protein>
<evidence type="ECO:0000313" key="4">
    <source>
        <dbReference type="EMBL" id="KMM65045.1"/>
    </source>
</evidence>
<organism evidence="4 5">
    <name type="scientific">Coccidioides posadasii RMSCC 3488</name>
    <dbReference type="NCBI Taxonomy" id="454284"/>
    <lineage>
        <taxon>Eukaryota</taxon>
        <taxon>Fungi</taxon>
        <taxon>Dikarya</taxon>
        <taxon>Ascomycota</taxon>
        <taxon>Pezizomycotina</taxon>
        <taxon>Eurotiomycetes</taxon>
        <taxon>Eurotiomycetidae</taxon>
        <taxon>Onygenales</taxon>
        <taxon>Onygenaceae</taxon>
        <taxon>Coccidioides</taxon>
    </lineage>
</organism>
<proteinExistence type="inferred from homology"/>
<dbReference type="InterPro" id="IPR036919">
    <property type="entry name" value="Ribo_uL30_ferredoxin-like_sf"/>
</dbReference>
<dbReference type="Gene3D" id="3.30.1390.20">
    <property type="entry name" value="Ribosomal protein L30, ferredoxin-like fold domain"/>
    <property type="match status" value="1"/>
</dbReference>
<reference evidence="4 5" key="1">
    <citation type="submission" date="2007-06" db="EMBL/GenBank/DDBJ databases">
        <title>The Genome Sequence of Coccidioides posadasii RMSCC_3488.</title>
        <authorList>
            <consortium name="Coccidioides Genome Resources Consortium"/>
            <consortium name="The Broad Institute Genome Sequencing Platform"/>
            <person name="Henn M.R."/>
            <person name="Sykes S."/>
            <person name="Young S."/>
            <person name="Jaffe D."/>
            <person name="Berlin A."/>
            <person name="Alvarez P."/>
            <person name="Butler J."/>
            <person name="Gnerre S."/>
            <person name="Grabherr M."/>
            <person name="Mauceli E."/>
            <person name="Brockman W."/>
            <person name="Kodira C."/>
            <person name="Alvarado L."/>
            <person name="Zeng Q."/>
            <person name="Crawford M."/>
            <person name="Antoine C."/>
            <person name="Devon K."/>
            <person name="Galgiani J."/>
            <person name="Orsborn K."/>
            <person name="Lewis M.L."/>
            <person name="Nusbaum C."/>
            <person name="Galagan J."/>
            <person name="Birren B."/>
        </authorList>
    </citation>
    <scope>NUCLEOTIDE SEQUENCE [LARGE SCALE GENOMIC DNA]</scope>
    <source>
        <strain evidence="4 5">RMSCC 3488</strain>
    </source>
</reference>
<accession>A0A0J6F6Y4</accession>
<reference evidence="5" key="3">
    <citation type="journal article" date="2010" name="Genome Res.">
        <title>Population genomic sequencing of Coccidioides fungi reveals recent hybridization and transposon control.</title>
        <authorList>
            <person name="Neafsey D.E."/>
            <person name="Barker B.M."/>
            <person name="Sharpton T.J."/>
            <person name="Stajich J.E."/>
            <person name="Park D.J."/>
            <person name="Whiston E."/>
            <person name="Hung C.-Y."/>
            <person name="McMahan C."/>
            <person name="White J."/>
            <person name="Sykes S."/>
            <person name="Heiman D."/>
            <person name="Young S."/>
            <person name="Zeng Q."/>
            <person name="Abouelleil A."/>
            <person name="Aftuck L."/>
            <person name="Bessette D."/>
            <person name="Brown A."/>
            <person name="FitzGerald M."/>
            <person name="Lui A."/>
            <person name="Macdonald J.P."/>
            <person name="Priest M."/>
            <person name="Orbach M.J."/>
            <person name="Galgiani J.N."/>
            <person name="Kirkland T.N."/>
            <person name="Cole G.T."/>
            <person name="Birren B.W."/>
            <person name="Henn M.R."/>
            <person name="Taylor J.W."/>
            <person name="Rounsley S.D."/>
        </authorList>
    </citation>
    <scope>NUCLEOTIDE SEQUENCE [LARGE SCALE GENOMIC DNA]</scope>
    <source>
        <strain evidence="5">RMSCC 3488</strain>
    </source>
</reference>
<dbReference type="InterPro" id="IPR016082">
    <property type="entry name" value="Ribosomal_uL30_ferredoxin-like"/>
</dbReference>
<feature type="compositionally biased region" description="Low complexity" evidence="2">
    <location>
        <begin position="59"/>
        <end position="69"/>
    </location>
</feature>
<dbReference type="Pfam" id="PF00327">
    <property type="entry name" value="Ribosomal_L30"/>
    <property type="match status" value="1"/>
</dbReference>